<reference evidence="1" key="1">
    <citation type="submission" date="2015-06" db="EMBL/GenBank/DDBJ databases">
        <authorList>
            <person name="Joergensen T."/>
        </authorList>
    </citation>
    <scope>NUCLEOTIDE SEQUENCE</scope>
    <source>
        <strain evidence="1">RGRH0314</strain>
    </source>
</reference>
<sequence length="49" mass="5699">MGCRACITTCRVGIRGLIYEEKLEIIKQMVNIKELNRARKHNLLKWPSA</sequence>
<proteinExistence type="predicted"/>
<dbReference type="AlphaFoldDB" id="A0A0H5PYM7"/>
<reference evidence="1" key="2">
    <citation type="submission" date="2015-07" db="EMBL/GenBank/DDBJ databases">
        <title>Plasmids, circular viruses and viroids from rat gut.</title>
        <authorList>
            <person name="Jorgensen T.J."/>
            <person name="Hansen M.A."/>
            <person name="Xu Z."/>
            <person name="Tabak M.A."/>
            <person name="Sorensen S.J."/>
            <person name="Hansen L.H."/>
        </authorList>
    </citation>
    <scope>NUCLEOTIDE SEQUENCE</scope>
    <source>
        <strain evidence="1">RGRH0314</strain>
    </source>
</reference>
<dbReference type="EMBL" id="LN852984">
    <property type="protein sequence ID" value="CRY94658.1"/>
    <property type="molecule type" value="Genomic_DNA"/>
</dbReference>
<evidence type="ECO:0000313" key="1">
    <source>
        <dbReference type="EMBL" id="CRY94658.1"/>
    </source>
</evidence>
<accession>A0A0H5PYM7</accession>
<protein>
    <submittedName>
        <fullName evidence="1">Uncharacterized protein</fullName>
    </submittedName>
</protein>
<name>A0A0H5PYM7_9ZZZZ</name>
<organism evidence="1">
    <name type="scientific">uncultured prokaryote</name>
    <dbReference type="NCBI Taxonomy" id="198431"/>
    <lineage>
        <taxon>unclassified sequences</taxon>
        <taxon>environmental samples</taxon>
    </lineage>
</organism>